<reference evidence="5 6" key="1">
    <citation type="submission" date="2024-01" db="EMBL/GenBank/DDBJ databases">
        <title>The diversity of rhizobia nodulating Mimosa spp. in eleven states of Brazil covering several biomes is determined by host plant, location, and edaphic factors.</title>
        <authorList>
            <person name="Rouws L."/>
            <person name="Barauna A."/>
            <person name="Beukes C."/>
            <person name="De Faria S.M."/>
            <person name="Gross E."/>
            <person name="Dos Reis Junior F.B."/>
            <person name="Simon M."/>
            <person name="Maluk M."/>
            <person name="Odee D.W."/>
            <person name="Kenicer G."/>
            <person name="Young J.P.W."/>
            <person name="Reis V.M."/>
            <person name="Zilli J."/>
            <person name="James E.K."/>
        </authorList>
    </citation>
    <scope>NUCLEOTIDE SEQUENCE [LARGE SCALE GENOMIC DNA]</scope>
    <source>
        <strain evidence="5 6">JPY77</strain>
    </source>
</reference>
<name>A0ABU9QQ62_9BURK</name>
<dbReference type="InterPro" id="IPR006311">
    <property type="entry name" value="TAT_signal"/>
</dbReference>
<evidence type="ECO:0000313" key="5">
    <source>
        <dbReference type="EMBL" id="MEM5291576.1"/>
    </source>
</evidence>
<sequence>MTSKNRRDFLRAAAQAAGSATALTMLPLGIRNALAIPANNKTGSIRDIEHIVVLMQENRSFDHYFGSLRGVRGFGDTRAINLPNGKSVWHQPGLAGVGEVLPFRPTAPNLGLQFLQDLPHDWPTTHGAWNGGRNDQWVPKKGTTTMAYLTRDDIPFHYQLADSFTICDAYHCSLMGATDPNRYYMWTGWVGNDGSGGGPVVDNSEAGYGWSTYPEVLESAGISWKIYQDVGTGLDAKGSWGWTSNPYIGNYGDNSLLYFNQYRNAQPGNPLYDKARTGTNVSAGDTYFDILRKDVQNNQLPQVSWIVAPEAYSEHPNWPANYGAWYVDQVLQILTSNPEVWSKTALLINYDENDGFFDHVSPPFAPSSSANGLSTVDTTNEIYPGGNNGQYAAGPYGLGPRVPMLVVSPWSKGGWVCSEVFDHTSVIRFIEARFGHGHGHKLSESNITPWRRAVCGDLTSAFNFKNPNDAFPTLPSTASYKPQDEARHPDYVPVPPLVGAVPKQESGVRPARALPYELFVRINDNSSGKLSVRFVNTGDAGANFLVFEALSADAPRTYTVEAGKRLVDQLSVKADGSYDFTVHGPNGFLRRFAGKQVAQHFWNSRDRANPEVAEGYDVANGNLQLRLKNDGNARCQFTIVNAYDSGKPLTHSVRGGDSDTVYLDLRHVYGWYDLTITVDSDASFTRRIAGHVETGKPSMSDPALGA</sequence>
<dbReference type="InterPro" id="IPR007312">
    <property type="entry name" value="Phosphoesterase"/>
</dbReference>
<dbReference type="EC" id="3.1.4.3" evidence="2"/>
<feature type="domain" description="Bacterial phospholipase C C-terminal" evidence="4">
    <location>
        <begin position="510"/>
        <end position="595"/>
    </location>
</feature>
<evidence type="ECO:0000256" key="2">
    <source>
        <dbReference type="ARBA" id="ARBA00012018"/>
    </source>
</evidence>
<accession>A0ABU9QQ62</accession>
<dbReference type="Gene3D" id="3.40.720.10">
    <property type="entry name" value="Alkaline Phosphatase, subunit A"/>
    <property type="match status" value="2"/>
</dbReference>
<gene>
    <name evidence="5" type="ORF">V4C55_38245</name>
</gene>
<dbReference type="CDD" id="cd16014">
    <property type="entry name" value="PLC"/>
    <property type="match status" value="1"/>
</dbReference>
<organism evidence="5 6">
    <name type="scientific">Paraburkholderia sabiae</name>
    <dbReference type="NCBI Taxonomy" id="273251"/>
    <lineage>
        <taxon>Bacteria</taxon>
        <taxon>Pseudomonadati</taxon>
        <taxon>Pseudomonadota</taxon>
        <taxon>Betaproteobacteria</taxon>
        <taxon>Burkholderiales</taxon>
        <taxon>Burkholderiaceae</taxon>
        <taxon>Paraburkholderia</taxon>
    </lineage>
</organism>
<dbReference type="PROSITE" id="PS51318">
    <property type="entry name" value="TAT"/>
    <property type="match status" value="1"/>
</dbReference>
<dbReference type="Proteomes" id="UP001494588">
    <property type="component" value="Unassembled WGS sequence"/>
</dbReference>
<dbReference type="InterPro" id="IPR017767">
    <property type="entry name" value="PC-PLC"/>
</dbReference>
<dbReference type="Pfam" id="PF04185">
    <property type="entry name" value="Phosphoesterase"/>
    <property type="match status" value="1"/>
</dbReference>
<proteinExistence type="inferred from homology"/>
<dbReference type="Pfam" id="PF05506">
    <property type="entry name" value="PLipase_C_C"/>
    <property type="match status" value="2"/>
</dbReference>
<dbReference type="PANTHER" id="PTHR31956:SF1">
    <property type="entry name" value="NON-SPECIFIC PHOSPHOLIPASE C1"/>
    <property type="match status" value="1"/>
</dbReference>
<evidence type="ECO:0000259" key="4">
    <source>
        <dbReference type="Pfam" id="PF05506"/>
    </source>
</evidence>
<evidence type="ECO:0000313" key="6">
    <source>
        <dbReference type="Proteomes" id="UP001494588"/>
    </source>
</evidence>
<keyword evidence="3" id="KW-0378">Hydrolase</keyword>
<comment type="caution">
    <text evidence="5">The sequence shown here is derived from an EMBL/GenBank/DDBJ whole genome shotgun (WGS) entry which is preliminary data.</text>
</comment>
<evidence type="ECO:0000256" key="1">
    <source>
        <dbReference type="ARBA" id="ARBA00009717"/>
    </source>
</evidence>
<dbReference type="RefSeq" id="WP_201650026.1">
    <property type="nucleotide sequence ID" value="NZ_CAJHCS010000007.1"/>
</dbReference>
<dbReference type="InterPro" id="IPR008475">
    <property type="entry name" value="PLipase_C_C"/>
</dbReference>
<dbReference type="EMBL" id="JAZHGC010000054">
    <property type="protein sequence ID" value="MEM5291576.1"/>
    <property type="molecule type" value="Genomic_DNA"/>
</dbReference>
<dbReference type="PANTHER" id="PTHR31956">
    <property type="entry name" value="NON-SPECIFIC PHOSPHOLIPASE C4-RELATED"/>
    <property type="match status" value="1"/>
</dbReference>
<protein>
    <recommendedName>
        <fullName evidence="2">phospholipase C</fullName>
        <ecNumber evidence="2">3.1.4.3</ecNumber>
    </recommendedName>
</protein>
<feature type="domain" description="Bacterial phospholipase C C-terminal" evidence="4">
    <location>
        <begin position="610"/>
        <end position="691"/>
    </location>
</feature>
<dbReference type="InterPro" id="IPR017850">
    <property type="entry name" value="Alkaline_phosphatase_core_sf"/>
</dbReference>
<evidence type="ECO:0000256" key="3">
    <source>
        <dbReference type="ARBA" id="ARBA00022801"/>
    </source>
</evidence>
<comment type="similarity">
    <text evidence="1">Belongs to the bacterial phospholipase C family.</text>
</comment>
<keyword evidence="6" id="KW-1185">Reference proteome</keyword>
<dbReference type="NCBIfam" id="TIGR03396">
    <property type="entry name" value="PC_PLC"/>
    <property type="match status" value="1"/>
</dbReference>